<evidence type="ECO:0000256" key="9">
    <source>
        <dbReference type="PROSITE-ProRule" id="PRU00221"/>
    </source>
</evidence>
<dbReference type="SUPFAM" id="SSF56112">
    <property type="entry name" value="Protein kinase-like (PK-like)"/>
    <property type="match status" value="1"/>
</dbReference>
<keyword evidence="2 9" id="KW-0853">WD repeat</keyword>
<dbReference type="GO" id="GO:0009585">
    <property type="term" value="P:red, far-red light phototransduction"/>
    <property type="evidence" value="ECO:0007669"/>
    <property type="project" value="UniProtKB-KW"/>
</dbReference>
<evidence type="ECO:0000256" key="7">
    <source>
        <dbReference type="ARBA" id="ARBA00023242"/>
    </source>
</evidence>
<dbReference type="Pfam" id="PF00400">
    <property type="entry name" value="WD40"/>
    <property type="match status" value="2"/>
</dbReference>
<dbReference type="Gene3D" id="2.130.10.10">
    <property type="entry name" value="YVTN repeat-like/Quinoprotein amine dehydrogenase"/>
    <property type="match status" value="1"/>
</dbReference>
<evidence type="ECO:0000256" key="4">
    <source>
        <dbReference type="ARBA" id="ARBA00022737"/>
    </source>
</evidence>
<dbReference type="InterPro" id="IPR019775">
    <property type="entry name" value="WD40_repeat_CS"/>
</dbReference>
<keyword evidence="3" id="KW-0808">Transferase</keyword>
<dbReference type="GO" id="GO:0016740">
    <property type="term" value="F:transferase activity"/>
    <property type="evidence" value="ECO:0007669"/>
    <property type="project" value="UniProtKB-KW"/>
</dbReference>
<dbReference type="PRINTS" id="PR00320">
    <property type="entry name" value="GPROTEINBRPT"/>
</dbReference>
<evidence type="ECO:0000256" key="5">
    <source>
        <dbReference type="ARBA" id="ARBA00022786"/>
    </source>
</evidence>
<dbReference type="SMART" id="SM00320">
    <property type="entry name" value="WD40"/>
    <property type="match status" value="7"/>
</dbReference>
<accession>A0AAD5Z323</accession>
<dbReference type="GO" id="GO:0009640">
    <property type="term" value="P:photomorphogenesis"/>
    <property type="evidence" value="ECO:0007669"/>
    <property type="project" value="InterPro"/>
</dbReference>
<dbReference type="PANTHER" id="PTHR44218">
    <property type="entry name" value="PROTEIN SPA1-RELATED 2"/>
    <property type="match status" value="1"/>
</dbReference>
<dbReference type="AlphaFoldDB" id="A0AAD5Z323"/>
<evidence type="ECO:0000313" key="12">
    <source>
        <dbReference type="Proteomes" id="UP001210211"/>
    </source>
</evidence>
<dbReference type="InterPro" id="IPR020472">
    <property type="entry name" value="WD40_PAC1"/>
</dbReference>
<feature type="repeat" description="WD" evidence="9">
    <location>
        <begin position="831"/>
        <end position="863"/>
    </location>
</feature>
<dbReference type="InterPro" id="IPR036322">
    <property type="entry name" value="WD40_repeat_dom_sf"/>
</dbReference>
<keyword evidence="12" id="KW-1185">Reference proteome</keyword>
<dbReference type="PROSITE" id="PS50082">
    <property type="entry name" value="WD_REPEATS_2"/>
    <property type="match status" value="2"/>
</dbReference>
<dbReference type="GO" id="GO:0005634">
    <property type="term" value="C:nucleus"/>
    <property type="evidence" value="ECO:0007669"/>
    <property type="project" value="UniProtKB-SubCell"/>
</dbReference>
<dbReference type="Proteomes" id="UP001210211">
    <property type="component" value="Unassembled WGS sequence"/>
</dbReference>
<sequence length="970" mass="108687">MEGTTELNHHHETIESPTERHVQVVKETQPPPAPPGQSTSSTADTTAPPISRDPDWSEHFPFLSSKDAFMEKTEGRSVANVNLGQAENSGSNPEIIVEELTLKNYRSTINTSVESSSSSGEKPVLRKGLWGNFTRLAGSLSRDIAPINRPFGQFVQAGNDPHSPFGHHRAGNDVYPLFGTQRGLQSTIRPQTTYEFPQTGAKSVFKGKGIVQKGAIEKPKFNVETSLESSPKKCMKSDEKSLFGGGAFGPYNSSSQKGVNLRELLKPKHQRISKSTRMQIFRQIVELLNVSHSQGLALKDLRPSYFMILSLYQVKYCGGFLPQGTPSITQMVDSFSRKRYLDQKEAQKGFDWASQLKHRKVSDQGYGIGRLANAGCDFRENMNIGGDACKFEERWYSSPEEQTGYACPFSSNIYSLGVLLFELFSYFETWELHSAAMSDLRHRILPPNFLAENPKEAGFCLWLLHPDPVSRPKARDILLCDLLTEGQDQTVTEQAPISFDEEETESEILLQFLLSLKEQKEKQATKLMADLGCLEADISKVERIYTSRTLTNDILTNSSMPSPYEERLMRSMQHLEAGYYSVRSQLEISGKKTVRRSDSDVLKLRESYNVQTEGNSDASTEPPDKMYGFFGDLCKYARYSKFEVRGCLKNSEILSSSNVICSLSFDRDEEYFATAGVSKKIKIFEFESLLNENVDIHYPLIEMPTRAKLSCVCWNSYIKNYLASTDYEGVVQLWDATTGHGLTQFIEHRKRAWSVNFSQVDPTKLASGSDDCSVKIWNINERNSIDSIKNVANVCCVQYSPYSSRMLAFGSADYKVYCYDLRNTRLPWCTLSGHSKAVSYVRFLDPHTIVSASTDNTLKIWDLTCTSSTGPSTDACQLTLNGHTNEKNFVGLSVHDGYITCGSETNDVYAYYRSFPMPITSHKFGSIDPITGQETSEDSSLFVSSVCWRGRSNMVISANSTGSIKVLQLV</sequence>
<keyword evidence="5" id="KW-0833">Ubl conjugation pathway</keyword>
<protein>
    <submittedName>
        <fullName evidence="11">Uncharacterized protein</fullName>
    </submittedName>
</protein>
<evidence type="ECO:0000256" key="10">
    <source>
        <dbReference type="SAM" id="MobiDB-lite"/>
    </source>
</evidence>
<keyword evidence="8" id="KW-0607">Phytochrome signaling pathway</keyword>
<dbReference type="InterPro" id="IPR044630">
    <property type="entry name" value="SPA1/2/3/4"/>
</dbReference>
<feature type="repeat" description="WD" evidence="9">
    <location>
        <begin position="745"/>
        <end position="787"/>
    </location>
</feature>
<comment type="subcellular location">
    <subcellularLocation>
        <location evidence="1">Nucleus</location>
    </subcellularLocation>
</comment>
<dbReference type="PANTHER" id="PTHR44218:SF6">
    <property type="entry name" value="PROTEIN SUPPRESSOR OF PHYA-105 1"/>
    <property type="match status" value="1"/>
</dbReference>
<keyword evidence="4" id="KW-0677">Repeat</keyword>
<evidence type="ECO:0000256" key="2">
    <source>
        <dbReference type="ARBA" id="ARBA00022574"/>
    </source>
</evidence>
<dbReference type="PROSITE" id="PS50294">
    <property type="entry name" value="WD_REPEATS_REGION"/>
    <property type="match status" value="1"/>
</dbReference>
<feature type="compositionally biased region" description="Low complexity" evidence="10">
    <location>
        <begin position="38"/>
        <end position="50"/>
    </location>
</feature>
<dbReference type="InterPro" id="IPR001680">
    <property type="entry name" value="WD40_rpt"/>
</dbReference>
<evidence type="ECO:0000256" key="3">
    <source>
        <dbReference type="ARBA" id="ARBA00022679"/>
    </source>
</evidence>
<name>A0AAD5Z323_9POAL</name>
<keyword evidence="7" id="KW-0539">Nucleus</keyword>
<dbReference type="InterPro" id="IPR015943">
    <property type="entry name" value="WD40/YVTN_repeat-like_dom_sf"/>
</dbReference>
<evidence type="ECO:0000256" key="1">
    <source>
        <dbReference type="ARBA" id="ARBA00004123"/>
    </source>
</evidence>
<reference evidence="11 12" key="1">
    <citation type="journal article" date="2022" name="Cell">
        <title>Repeat-based holocentromeres influence genome architecture and karyotype evolution.</title>
        <authorList>
            <person name="Hofstatter P.G."/>
            <person name="Thangavel G."/>
            <person name="Lux T."/>
            <person name="Neumann P."/>
            <person name="Vondrak T."/>
            <person name="Novak P."/>
            <person name="Zhang M."/>
            <person name="Costa L."/>
            <person name="Castellani M."/>
            <person name="Scott A."/>
            <person name="Toegelov H."/>
            <person name="Fuchs J."/>
            <person name="Mata-Sucre Y."/>
            <person name="Dias Y."/>
            <person name="Vanzela A.L.L."/>
            <person name="Huettel B."/>
            <person name="Almeida C.C.S."/>
            <person name="Simkova H."/>
            <person name="Souza G."/>
            <person name="Pedrosa-Harand A."/>
            <person name="Macas J."/>
            <person name="Mayer K.F.X."/>
            <person name="Houben A."/>
            <person name="Marques A."/>
        </authorList>
    </citation>
    <scope>NUCLEOTIDE SEQUENCE [LARGE SCALE GENOMIC DNA]</scope>
    <source>
        <tissue evidence="11">Leaves</tissue>
    </source>
</reference>
<keyword evidence="6" id="KW-0175">Coiled coil</keyword>
<feature type="region of interest" description="Disordered" evidence="10">
    <location>
        <begin position="1"/>
        <end position="58"/>
    </location>
</feature>
<feature type="compositionally biased region" description="Basic and acidic residues" evidence="10">
    <location>
        <begin position="7"/>
        <end position="24"/>
    </location>
</feature>
<evidence type="ECO:0000256" key="6">
    <source>
        <dbReference type="ARBA" id="ARBA00023054"/>
    </source>
</evidence>
<gene>
    <name evidence="11" type="ORF">LUZ61_014070</name>
</gene>
<dbReference type="FunFam" id="2.130.10.10:FF:000090">
    <property type="entry name" value="E3 ubiquitin-protein ligase RFWD2 isoform X1"/>
    <property type="match status" value="1"/>
</dbReference>
<proteinExistence type="predicted"/>
<evidence type="ECO:0000313" key="11">
    <source>
        <dbReference type="EMBL" id="KAJ3684906.1"/>
    </source>
</evidence>
<dbReference type="GO" id="GO:0042802">
    <property type="term" value="F:identical protein binding"/>
    <property type="evidence" value="ECO:0007669"/>
    <property type="project" value="UniProtKB-ARBA"/>
</dbReference>
<dbReference type="EMBL" id="JAMRDG010000002">
    <property type="protein sequence ID" value="KAJ3684906.1"/>
    <property type="molecule type" value="Genomic_DNA"/>
</dbReference>
<evidence type="ECO:0000256" key="8">
    <source>
        <dbReference type="ARBA" id="ARBA00084091"/>
    </source>
</evidence>
<dbReference type="InterPro" id="IPR011009">
    <property type="entry name" value="Kinase-like_dom_sf"/>
</dbReference>
<comment type="caution">
    <text evidence="11">The sequence shown here is derived from an EMBL/GenBank/DDBJ whole genome shotgun (WGS) entry which is preliminary data.</text>
</comment>
<dbReference type="Gene3D" id="1.10.510.10">
    <property type="entry name" value="Transferase(Phosphotransferase) domain 1"/>
    <property type="match status" value="1"/>
</dbReference>
<dbReference type="SUPFAM" id="SSF50978">
    <property type="entry name" value="WD40 repeat-like"/>
    <property type="match status" value="1"/>
</dbReference>
<dbReference type="PROSITE" id="PS00678">
    <property type="entry name" value="WD_REPEATS_1"/>
    <property type="match status" value="2"/>
</dbReference>
<organism evidence="11 12">
    <name type="scientific">Rhynchospora tenuis</name>
    <dbReference type="NCBI Taxonomy" id="198213"/>
    <lineage>
        <taxon>Eukaryota</taxon>
        <taxon>Viridiplantae</taxon>
        <taxon>Streptophyta</taxon>
        <taxon>Embryophyta</taxon>
        <taxon>Tracheophyta</taxon>
        <taxon>Spermatophyta</taxon>
        <taxon>Magnoliopsida</taxon>
        <taxon>Liliopsida</taxon>
        <taxon>Poales</taxon>
        <taxon>Cyperaceae</taxon>
        <taxon>Cyperoideae</taxon>
        <taxon>Rhynchosporeae</taxon>
        <taxon>Rhynchospora</taxon>
    </lineage>
</organism>